<organism evidence="8">
    <name type="scientific">Chromera velia CCMP2878</name>
    <dbReference type="NCBI Taxonomy" id="1169474"/>
    <lineage>
        <taxon>Eukaryota</taxon>
        <taxon>Sar</taxon>
        <taxon>Alveolata</taxon>
        <taxon>Colpodellida</taxon>
        <taxon>Chromeraceae</taxon>
        <taxon>Chromera</taxon>
    </lineage>
</organism>
<evidence type="ECO:0000256" key="5">
    <source>
        <dbReference type="SAM" id="MobiDB-lite"/>
    </source>
</evidence>
<evidence type="ECO:0000256" key="2">
    <source>
        <dbReference type="ARBA" id="ARBA00013064"/>
    </source>
</evidence>
<proteinExistence type="inferred from homology"/>
<feature type="domain" description="Tyrosine specific protein phosphatases" evidence="7">
    <location>
        <begin position="145"/>
        <end position="205"/>
    </location>
</feature>
<dbReference type="GO" id="GO:0005737">
    <property type="term" value="C:cytoplasm"/>
    <property type="evidence" value="ECO:0007669"/>
    <property type="project" value="TreeGrafter"/>
</dbReference>
<dbReference type="GO" id="GO:0043409">
    <property type="term" value="P:negative regulation of MAPK cascade"/>
    <property type="evidence" value="ECO:0007669"/>
    <property type="project" value="TreeGrafter"/>
</dbReference>
<dbReference type="VEuPathDB" id="CryptoDB:Cvel_28014"/>
<accession>A0A0G4HIQ0</accession>
<name>A0A0G4HIQ0_9ALVE</name>
<gene>
    <name evidence="8" type="ORF">Cvel_28014</name>
</gene>
<feature type="domain" description="Tyrosine-protein phosphatase" evidence="6">
    <location>
        <begin position="78"/>
        <end position="226"/>
    </location>
</feature>
<dbReference type="GO" id="GO:0033550">
    <property type="term" value="F:MAP kinase tyrosine phosphatase activity"/>
    <property type="evidence" value="ECO:0007669"/>
    <property type="project" value="TreeGrafter"/>
</dbReference>
<feature type="region of interest" description="Disordered" evidence="5">
    <location>
        <begin position="54"/>
        <end position="77"/>
    </location>
</feature>
<keyword evidence="3" id="KW-0378">Hydrolase</keyword>
<dbReference type="EMBL" id="CDMZ01002831">
    <property type="protein sequence ID" value="CEM44051.1"/>
    <property type="molecule type" value="Genomic_DNA"/>
</dbReference>
<dbReference type="PROSITE" id="PS00383">
    <property type="entry name" value="TYR_PHOSPHATASE_1"/>
    <property type="match status" value="1"/>
</dbReference>
<dbReference type="CDD" id="cd14498">
    <property type="entry name" value="DSP"/>
    <property type="match status" value="1"/>
</dbReference>
<dbReference type="Gene3D" id="3.90.190.10">
    <property type="entry name" value="Protein tyrosine phosphatase superfamily"/>
    <property type="match status" value="1"/>
</dbReference>
<dbReference type="GO" id="GO:0008330">
    <property type="term" value="F:protein tyrosine/threonine phosphatase activity"/>
    <property type="evidence" value="ECO:0007669"/>
    <property type="project" value="TreeGrafter"/>
</dbReference>
<reference evidence="8" key="1">
    <citation type="submission" date="2014-11" db="EMBL/GenBank/DDBJ databases">
        <authorList>
            <person name="Otto D Thomas"/>
            <person name="Naeem Raeece"/>
        </authorList>
    </citation>
    <scope>NUCLEOTIDE SEQUENCE</scope>
</reference>
<dbReference type="InterPro" id="IPR016130">
    <property type="entry name" value="Tyr_Pase_AS"/>
</dbReference>
<dbReference type="InterPro" id="IPR020422">
    <property type="entry name" value="TYR_PHOSPHATASE_DUAL_dom"/>
</dbReference>
<dbReference type="EC" id="3.1.3.48" evidence="2"/>
<evidence type="ECO:0000256" key="3">
    <source>
        <dbReference type="ARBA" id="ARBA00022801"/>
    </source>
</evidence>
<evidence type="ECO:0000313" key="8">
    <source>
        <dbReference type="EMBL" id="CEM44051.1"/>
    </source>
</evidence>
<dbReference type="InterPro" id="IPR000340">
    <property type="entry name" value="Dual-sp_phosphatase_cat-dom"/>
</dbReference>
<dbReference type="AlphaFoldDB" id="A0A0G4HIQ0"/>
<dbReference type="PANTHER" id="PTHR10159:SF519">
    <property type="entry name" value="DUAL SPECIFICITY PROTEIN PHOSPHATASE MPK3"/>
    <property type="match status" value="1"/>
</dbReference>
<evidence type="ECO:0000259" key="6">
    <source>
        <dbReference type="PROSITE" id="PS50054"/>
    </source>
</evidence>
<dbReference type="GO" id="GO:0017017">
    <property type="term" value="F:MAP kinase tyrosine/serine/threonine phosphatase activity"/>
    <property type="evidence" value="ECO:0007669"/>
    <property type="project" value="TreeGrafter"/>
</dbReference>
<dbReference type="PROSITE" id="PS50054">
    <property type="entry name" value="TYR_PHOSPHATASE_DUAL"/>
    <property type="match status" value="1"/>
</dbReference>
<dbReference type="PANTHER" id="PTHR10159">
    <property type="entry name" value="DUAL SPECIFICITY PROTEIN PHOSPHATASE"/>
    <property type="match status" value="1"/>
</dbReference>
<evidence type="ECO:0000259" key="7">
    <source>
        <dbReference type="PROSITE" id="PS50056"/>
    </source>
</evidence>
<dbReference type="PROSITE" id="PS50056">
    <property type="entry name" value="TYR_PHOSPHATASE_2"/>
    <property type="match status" value="1"/>
</dbReference>
<dbReference type="InterPro" id="IPR029021">
    <property type="entry name" value="Prot-tyrosine_phosphatase-like"/>
</dbReference>
<evidence type="ECO:0000256" key="4">
    <source>
        <dbReference type="ARBA" id="ARBA00022912"/>
    </source>
</evidence>
<evidence type="ECO:0000256" key="1">
    <source>
        <dbReference type="ARBA" id="ARBA00008601"/>
    </source>
</evidence>
<dbReference type="SUPFAM" id="SSF52799">
    <property type="entry name" value="(Phosphotyrosine protein) phosphatases II"/>
    <property type="match status" value="1"/>
</dbReference>
<dbReference type="Pfam" id="PF00782">
    <property type="entry name" value="DSPc"/>
    <property type="match status" value="1"/>
</dbReference>
<dbReference type="InterPro" id="IPR000387">
    <property type="entry name" value="Tyr_Pase_dom"/>
</dbReference>
<sequence length="247" mass="26843">MVAIEHSAVCRQEKREKLLKEKGEEWAGMPRAIEALAPPSAHSGPAASEILQWSPGASASASSSEEQTAHKPPAYTPEARSASATLYLGSSSAAKDSTWLFNAKIGFVLNCADDVKAPSELYDHLGVQWTQLSALKDVTSCDISPYFDSCIKTIGEKLSQGVSVLVHCAAGMSRSASIVIGFLISPEGRQMSLVDAVHHVRERRPLVYPNKGFFLALIRLEGTLWPDRPQSILPEMIELHEDCTLLE</sequence>
<dbReference type="PhylomeDB" id="A0A0G4HIQ0"/>
<comment type="similarity">
    <text evidence="1">Belongs to the protein-tyrosine phosphatase family. Non-receptor class dual specificity subfamily.</text>
</comment>
<keyword evidence="4" id="KW-0904">Protein phosphatase</keyword>
<dbReference type="SMART" id="SM00195">
    <property type="entry name" value="DSPc"/>
    <property type="match status" value="1"/>
</dbReference>
<protein>
    <recommendedName>
        <fullName evidence="2">protein-tyrosine-phosphatase</fullName>
        <ecNumber evidence="2">3.1.3.48</ecNumber>
    </recommendedName>
</protein>